<keyword evidence="11" id="KW-1185">Reference proteome</keyword>
<evidence type="ECO:0000256" key="4">
    <source>
        <dbReference type="ARBA" id="ARBA00022722"/>
    </source>
</evidence>
<dbReference type="Proteomes" id="UP001515480">
    <property type="component" value="Unassembled WGS sequence"/>
</dbReference>
<gene>
    <name evidence="10" type="ORF">AB1Y20_018661</name>
</gene>
<dbReference type="PANTHER" id="PTHR22930">
    <property type="match status" value="1"/>
</dbReference>
<evidence type="ECO:0000256" key="3">
    <source>
        <dbReference type="ARBA" id="ARBA00006958"/>
    </source>
</evidence>
<feature type="domain" description="DDE Tnp4" evidence="9">
    <location>
        <begin position="82"/>
        <end position="249"/>
    </location>
</feature>
<comment type="subcellular location">
    <subcellularLocation>
        <location evidence="2">Nucleus</location>
    </subcellularLocation>
</comment>
<dbReference type="AlphaFoldDB" id="A0AB34JS35"/>
<evidence type="ECO:0000259" key="9">
    <source>
        <dbReference type="Pfam" id="PF13359"/>
    </source>
</evidence>
<evidence type="ECO:0000313" key="11">
    <source>
        <dbReference type="Proteomes" id="UP001515480"/>
    </source>
</evidence>
<comment type="similarity">
    <text evidence="3">Belongs to the HARBI1 family.</text>
</comment>
<dbReference type="GO" id="GO:0005634">
    <property type="term" value="C:nucleus"/>
    <property type="evidence" value="ECO:0007669"/>
    <property type="project" value="UniProtKB-SubCell"/>
</dbReference>
<feature type="region of interest" description="Disordered" evidence="8">
    <location>
        <begin position="281"/>
        <end position="315"/>
    </location>
</feature>
<proteinExistence type="inferred from homology"/>
<accession>A0AB34JS35</accession>
<feature type="compositionally biased region" description="Basic and acidic residues" evidence="8">
    <location>
        <begin position="294"/>
        <end position="306"/>
    </location>
</feature>
<organism evidence="10 11">
    <name type="scientific">Prymnesium parvum</name>
    <name type="common">Toxic golden alga</name>
    <dbReference type="NCBI Taxonomy" id="97485"/>
    <lineage>
        <taxon>Eukaryota</taxon>
        <taxon>Haptista</taxon>
        <taxon>Haptophyta</taxon>
        <taxon>Prymnesiophyceae</taxon>
        <taxon>Prymnesiales</taxon>
        <taxon>Prymnesiaceae</taxon>
        <taxon>Prymnesium</taxon>
    </lineage>
</organism>
<reference evidence="10 11" key="1">
    <citation type="journal article" date="2024" name="Science">
        <title>Giant polyketide synthase enzymes in the biosynthesis of giant marine polyether toxins.</title>
        <authorList>
            <person name="Fallon T.R."/>
            <person name="Shende V.V."/>
            <person name="Wierzbicki I.H."/>
            <person name="Pendleton A.L."/>
            <person name="Watervoot N.F."/>
            <person name="Auber R.P."/>
            <person name="Gonzalez D.J."/>
            <person name="Wisecaver J.H."/>
            <person name="Moore B.S."/>
        </authorList>
    </citation>
    <scope>NUCLEOTIDE SEQUENCE [LARGE SCALE GENOMIC DNA]</scope>
    <source>
        <strain evidence="10 11">12B1</strain>
    </source>
</reference>
<keyword evidence="7" id="KW-0539">Nucleus</keyword>
<evidence type="ECO:0000256" key="7">
    <source>
        <dbReference type="ARBA" id="ARBA00023242"/>
    </source>
</evidence>
<sequence length="315" mass="34986">MGDASDGSADDGLAEADDYAEALHAAPINATVSVAAAYDGPVSNNFVLNTATGVQGLQATAAPPHTVRFEQLRGFKGCCGCIDGSFVKIRAPHLAATHSADYNTYKKFYAIQILAVCTANFMFTFVFTGAPGSRSDSWLLRRTSLWNYWNQYFPAATPDVPYFYLLGDGGFKLREWLVVPFTKKQLFNTADPELLRRRKAFTRDQTSTRVCIEIAFGILKARWLCLRHGLQCTLGHASLTLDACVVLHNVCIARNDIWAYNHVDDRDVDIGFNDPTWLQVDSHAPMAAPPPESGDDRRAKRTRDYLVDTPRANRR</sequence>
<dbReference type="EMBL" id="JBGBPQ010000005">
    <property type="protein sequence ID" value="KAL1523732.1"/>
    <property type="molecule type" value="Genomic_DNA"/>
</dbReference>
<evidence type="ECO:0000256" key="8">
    <source>
        <dbReference type="SAM" id="MobiDB-lite"/>
    </source>
</evidence>
<evidence type="ECO:0000256" key="1">
    <source>
        <dbReference type="ARBA" id="ARBA00001968"/>
    </source>
</evidence>
<dbReference type="InterPro" id="IPR027806">
    <property type="entry name" value="HARBI1_dom"/>
</dbReference>
<keyword evidence="4" id="KW-0540">Nuclease</keyword>
<comment type="cofactor">
    <cofactor evidence="1">
        <name>a divalent metal cation</name>
        <dbReference type="ChEBI" id="CHEBI:60240"/>
    </cofactor>
</comment>
<dbReference type="PANTHER" id="PTHR22930:SF85">
    <property type="entry name" value="GH03217P-RELATED"/>
    <property type="match status" value="1"/>
</dbReference>
<evidence type="ECO:0000313" key="10">
    <source>
        <dbReference type="EMBL" id="KAL1523732.1"/>
    </source>
</evidence>
<name>A0AB34JS35_PRYPA</name>
<dbReference type="GO" id="GO:0016787">
    <property type="term" value="F:hydrolase activity"/>
    <property type="evidence" value="ECO:0007669"/>
    <property type="project" value="UniProtKB-KW"/>
</dbReference>
<protein>
    <recommendedName>
        <fullName evidence="9">DDE Tnp4 domain-containing protein</fullName>
    </recommendedName>
</protein>
<evidence type="ECO:0000256" key="6">
    <source>
        <dbReference type="ARBA" id="ARBA00022801"/>
    </source>
</evidence>
<dbReference type="GO" id="GO:0046872">
    <property type="term" value="F:metal ion binding"/>
    <property type="evidence" value="ECO:0007669"/>
    <property type="project" value="UniProtKB-KW"/>
</dbReference>
<keyword evidence="5" id="KW-0479">Metal-binding</keyword>
<evidence type="ECO:0000256" key="2">
    <source>
        <dbReference type="ARBA" id="ARBA00004123"/>
    </source>
</evidence>
<dbReference type="Pfam" id="PF13359">
    <property type="entry name" value="DDE_Tnp_4"/>
    <property type="match status" value="1"/>
</dbReference>
<keyword evidence="6" id="KW-0378">Hydrolase</keyword>
<evidence type="ECO:0000256" key="5">
    <source>
        <dbReference type="ARBA" id="ARBA00022723"/>
    </source>
</evidence>
<dbReference type="InterPro" id="IPR045249">
    <property type="entry name" value="HARBI1-like"/>
</dbReference>
<comment type="caution">
    <text evidence="10">The sequence shown here is derived from an EMBL/GenBank/DDBJ whole genome shotgun (WGS) entry which is preliminary data.</text>
</comment>
<dbReference type="GO" id="GO:0004518">
    <property type="term" value="F:nuclease activity"/>
    <property type="evidence" value="ECO:0007669"/>
    <property type="project" value="UniProtKB-KW"/>
</dbReference>